<comment type="subcellular location">
    <subcellularLocation>
        <location evidence="1">Membrane</location>
    </subcellularLocation>
</comment>
<organism evidence="7 8">
    <name type="scientific">Leptospira idonii</name>
    <dbReference type="NCBI Taxonomy" id="1193500"/>
    <lineage>
        <taxon>Bacteria</taxon>
        <taxon>Pseudomonadati</taxon>
        <taxon>Spirochaetota</taxon>
        <taxon>Spirochaetia</taxon>
        <taxon>Leptospirales</taxon>
        <taxon>Leptospiraceae</taxon>
        <taxon>Leptospira</taxon>
    </lineage>
</organism>
<evidence type="ECO:0000256" key="1">
    <source>
        <dbReference type="ARBA" id="ARBA00004370"/>
    </source>
</evidence>
<sequence length="288" mass="34518">MFNGPIQCELVVDCVTKITSAQLFLNFLRYYPIAGAAFLIFYLWKKDFFETFRIQKAYPKMEKVWQEFRQSAVTLVVFTLIAATNIILAKMKLIPSQVYFGPVEGFSGWGYIFLSFAILTAWHETWFYWMHRTAHHKKIYPYVHMEHHLSVNPSPLAAYRFQATEAFLEGIYLVPFIMFVPIHFHVILFHTFYAMVLNIWWHLGYEFFPKFWAKNPITKWINTSTHHNLHHQKFLGNYSLYFNVWDRIMGTNFPYYEDYFEETVERRAKKREEKRHKMLIPVGETAEG</sequence>
<proteinExistence type="predicted"/>
<dbReference type="InterPro" id="IPR006694">
    <property type="entry name" value="Fatty_acid_hydroxylase"/>
</dbReference>
<dbReference type="OrthoDB" id="9770329at2"/>
<feature type="transmembrane region" description="Helical" evidence="5">
    <location>
        <begin position="27"/>
        <end position="44"/>
    </location>
</feature>
<keyword evidence="8" id="KW-1185">Reference proteome</keyword>
<dbReference type="PANTHER" id="PTHR11863">
    <property type="entry name" value="STEROL DESATURASE"/>
    <property type="match status" value="1"/>
</dbReference>
<dbReference type="GO" id="GO:0005506">
    <property type="term" value="F:iron ion binding"/>
    <property type="evidence" value="ECO:0007669"/>
    <property type="project" value="InterPro"/>
</dbReference>
<dbReference type="GO" id="GO:0008610">
    <property type="term" value="P:lipid biosynthetic process"/>
    <property type="evidence" value="ECO:0007669"/>
    <property type="project" value="InterPro"/>
</dbReference>
<dbReference type="GO" id="GO:0016020">
    <property type="term" value="C:membrane"/>
    <property type="evidence" value="ECO:0007669"/>
    <property type="project" value="UniProtKB-SubCell"/>
</dbReference>
<reference evidence="7" key="1">
    <citation type="journal article" date="2019" name="PLoS Negl. Trop. Dis.">
        <title>Revisiting the worldwide diversity of Leptospira species in the environment.</title>
        <authorList>
            <person name="Vincent A.T."/>
            <person name="Schiettekatte O."/>
            <person name="Bourhy P."/>
            <person name="Veyrier F.J."/>
            <person name="Picardeau M."/>
        </authorList>
    </citation>
    <scope>NUCLEOTIDE SEQUENCE [LARGE SCALE GENOMIC DNA]</scope>
    <source>
        <strain evidence="7">201300427</strain>
    </source>
</reference>
<evidence type="ECO:0000313" key="7">
    <source>
        <dbReference type="EMBL" id="TGN19068.1"/>
    </source>
</evidence>
<dbReference type="EMBL" id="RQHW01000042">
    <property type="protein sequence ID" value="TGN19068.1"/>
    <property type="molecule type" value="Genomic_DNA"/>
</dbReference>
<feature type="domain" description="Fatty acid hydroxylase" evidence="6">
    <location>
        <begin position="117"/>
        <end position="251"/>
    </location>
</feature>
<evidence type="ECO:0000256" key="4">
    <source>
        <dbReference type="ARBA" id="ARBA00023136"/>
    </source>
</evidence>
<evidence type="ECO:0000256" key="5">
    <source>
        <dbReference type="SAM" id="Phobius"/>
    </source>
</evidence>
<feature type="transmembrane region" description="Helical" evidence="5">
    <location>
        <begin position="109"/>
        <end position="129"/>
    </location>
</feature>
<dbReference type="Proteomes" id="UP000298058">
    <property type="component" value="Unassembled WGS sequence"/>
</dbReference>
<accession>A0A4R9M2Q2</accession>
<name>A0A4R9M2Q2_9LEPT</name>
<evidence type="ECO:0000313" key="8">
    <source>
        <dbReference type="Proteomes" id="UP000298058"/>
    </source>
</evidence>
<keyword evidence="3 5" id="KW-1133">Transmembrane helix</keyword>
<dbReference type="AlphaFoldDB" id="A0A4R9M2Q2"/>
<dbReference type="Pfam" id="PF04116">
    <property type="entry name" value="FA_hydroxylase"/>
    <property type="match status" value="1"/>
</dbReference>
<feature type="transmembrane region" description="Helical" evidence="5">
    <location>
        <begin position="71"/>
        <end position="89"/>
    </location>
</feature>
<dbReference type="GO" id="GO:0016491">
    <property type="term" value="F:oxidoreductase activity"/>
    <property type="evidence" value="ECO:0007669"/>
    <property type="project" value="InterPro"/>
</dbReference>
<evidence type="ECO:0000256" key="2">
    <source>
        <dbReference type="ARBA" id="ARBA00022692"/>
    </source>
</evidence>
<protein>
    <submittedName>
        <fullName evidence="7">Fatty acid hydroxylase family protein</fullName>
    </submittedName>
</protein>
<comment type="caution">
    <text evidence="7">The sequence shown here is derived from an EMBL/GenBank/DDBJ whole genome shotgun (WGS) entry which is preliminary data.</text>
</comment>
<evidence type="ECO:0000259" key="6">
    <source>
        <dbReference type="Pfam" id="PF04116"/>
    </source>
</evidence>
<dbReference type="InterPro" id="IPR050307">
    <property type="entry name" value="Sterol_Desaturase_Related"/>
</dbReference>
<keyword evidence="4 5" id="KW-0472">Membrane</keyword>
<keyword evidence="2 5" id="KW-0812">Transmembrane</keyword>
<gene>
    <name evidence="7" type="ORF">EHS15_11720</name>
</gene>
<dbReference type="RefSeq" id="WP_135760751.1">
    <property type="nucleotide sequence ID" value="NZ_RQHW01000042.1"/>
</dbReference>
<evidence type="ECO:0000256" key="3">
    <source>
        <dbReference type="ARBA" id="ARBA00022989"/>
    </source>
</evidence>
<feature type="transmembrane region" description="Helical" evidence="5">
    <location>
        <begin position="170"/>
        <end position="201"/>
    </location>
</feature>